<feature type="region of interest" description="Disordered" evidence="1">
    <location>
        <begin position="42"/>
        <end position="96"/>
    </location>
</feature>
<organism evidence="2 3">
    <name type="scientific">Hibiscus sabdariffa</name>
    <name type="common">roselle</name>
    <dbReference type="NCBI Taxonomy" id="183260"/>
    <lineage>
        <taxon>Eukaryota</taxon>
        <taxon>Viridiplantae</taxon>
        <taxon>Streptophyta</taxon>
        <taxon>Embryophyta</taxon>
        <taxon>Tracheophyta</taxon>
        <taxon>Spermatophyta</taxon>
        <taxon>Magnoliopsida</taxon>
        <taxon>eudicotyledons</taxon>
        <taxon>Gunneridae</taxon>
        <taxon>Pentapetalae</taxon>
        <taxon>rosids</taxon>
        <taxon>malvids</taxon>
        <taxon>Malvales</taxon>
        <taxon>Malvaceae</taxon>
        <taxon>Malvoideae</taxon>
        <taxon>Hibiscus</taxon>
    </lineage>
</organism>
<reference evidence="2 3" key="1">
    <citation type="journal article" date="2024" name="G3 (Bethesda)">
        <title>Genome assembly of Hibiscus sabdariffa L. provides insights into metabolisms of medicinal natural products.</title>
        <authorList>
            <person name="Kim T."/>
        </authorList>
    </citation>
    <scope>NUCLEOTIDE SEQUENCE [LARGE SCALE GENOMIC DNA]</scope>
    <source>
        <strain evidence="2">TK-2024</strain>
        <tissue evidence="2">Old leaves</tissue>
    </source>
</reference>
<dbReference type="Proteomes" id="UP001396334">
    <property type="component" value="Unassembled WGS sequence"/>
</dbReference>
<evidence type="ECO:0000313" key="3">
    <source>
        <dbReference type="Proteomes" id="UP001396334"/>
    </source>
</evidence>
<sequence>MPSEIPRQTQKHKQVKAHFGSSSSQGFLPLLEKIVFNGINPHAVRRTPPVPVSYSYGRDEIESYGPPKKRAKKSETDDNGRVASEENKKIISGDESTSLSALLTLANLSTTLLPTSTVASDSSSKLKENRTTCETDEGSSASISHHLDKTNYVGPKEKVPNLNTGAEDGTSSESKVESYSATVDNVVSEPKLQLEPTNNSKKRKSKSFSASQDVAEEVCNT</sequence>
<comment type="caution">
    <text evidence="2">The sequence shown here is derived from an EMBL/GenBank/DDBJ whole genome shotgun (WGS) entry which is preliminary data.</text>
</comment>
<keyword evidence="3" id="KW-1185">Reference proteome</keyword>
<protein>
    <submittedName>
        <fullName evidence="2">Uncharacterized protein</fullName>
    </submittedName>
</protein>
<evidence type="ECO:0000313" key="2">
    <source>
        <dbReference type="EMBL" id="KAK9023604.1"/>
    </source>
</evidence>
<feature type="compositionally biased region" description="Polar residues" evidence="1">
    <location>
        <begin position="161"/>
        <end position="185"/>
    </location>
</feature>
<accession>A0ABR2SF37</accession>
<feature type="region of interest" description="Disordered" evidence="1">
    <location>
        <begin position="113"/>
        <end position="221"/>
    </location>
</feature>
<feature type="compositionally biased region" description="Basic and acidic residues" evidence="1">
    <location>
        <begin position="124"/>
        <end position="133"/>
    </location>
</feature>
<evidence type="ECO:0000256" key="1">
    <source>
        <dbReference type="SAM" id="MobiDB-lite"/>
    </source>
</evidence>
<name>A0ABR2SF37_9ROSI</name>
<proteinExistence type="predicted"/>
<feature type="region of interest" description="Disordered" evidence="1">
    <location>
        <begin position="1"/>
        <end position="22"/>
    </location>
</feature>
<gene>
    <name evidence="2" type="ORF">V6N11_003817</name>
</gene>
<feature type="compositionally biased region" description="Basic and acidic residues" evidence="1">
    <location>
        <begin position="73"/>
        <end position="92"/>
    </location>
</feature>
<dbReference type="EMBL" id="JBBPBN010000015">
    <property type="protein sequence ID" value="KAK9023604.1"/>
    <property type="molecule type" value="Genomic_DNA"/>
</dbReference>
<feature type="compositionally biased region" description="Basic and acidic residues" evidence="1">
    <location>
        <begin position="145"/>
        <end position="159"/>
    </location>
</feature>